<accession>A0A9D4MY59</accession>
<proteinExistence type="predicted"/>
<evidence type="ECO:0000313" key="3">
    <source>
        <dbReference type="Proteomes" id="UP000828390"/>
    </source>
</evidence>
<dbReference type="EMBL" id="JAIWYP010000001">
    <property type="protein sequence ID" value="KAH3884498.1"/>
    <property type="molecule type" value="Genomic_DNA"/>
</dbReference>
<feature type="region of interest" description="Disordered" evidence="1">
    <location>
        <begin position="1"/>
        <end position="23"/>
    </location>
</feature>
<name>A0A9D4MY59_DREPO</name>
<keyword evidence="3" id="KW-1185">Reference proteome</keyword>
<dbReference type="Proteomes" id="UP000828390">
    <property type="component" value="Unassembled WGS sequence"/>
</dbReference>
<protein>
    <submittedName>
        <fullName evidence="2">Uncharacterized protein</fullName>
    </submittedName>
</protein>
<reference evidence="2" key="2">
    <citation type="submission" date="2020-11" db="EMBL/GenBank/DDBJ databases">
        <authorList>
            <person name="McCartney M.A."/>
            <person name="Auch B."/>
            <person name="Kono T."/>
            <person name="Mallez S."/>
            <person name="Becker A."/>
            <person name="Gohl D.M."/>
            <person name="Silverstein K.A.T."/>
            <person name="Koren S."/>
            <person name="Bechman K.B."/>
            <person name="Herman A."/>
            <person name="Abrahante J.E."/>
            <person name="Garbe J."/>
        </authorList>
    </citation>
    <scope>NUCLEOTIDE SEQUENCE</scope>
    <source>
        <strain evidence="2">Duluth1</strain>
        <tissue evidence="2">Whole animal</tissue>
    </source>
</reference>
<feature type="compositionally biased region" description="Basic residues" evidence="1">
    <location>
        <begin position="1"/>
        <end position="21"/>
    </location>
</feature>
<dbReference type="AlphaFoldDB" id="A0A9D4MY59"/>
<gene>
    <name evidence="2" type="ORF">DPMN_008479</name>
</gene>
<organism evidence="2 3">
    <name type="scientific">Dreissena polymorpha</name>
    <name type="common">Zebra mussel</name>
    <name type="synonym">Mytilus polymorpha</name>
    <dbReference type="NCBI Taxonomy" id="45954"/>
    <lineage>
        <taxon>Eukaryota</taxon>
        <taxon>Metazoa</taxon>
        <taxon>Spiralia</taxon>
        <taxon>Lophotrochozoa</taxon>
        <taxon>Mollusca</taxon>
        <taxon>Bivalvia</taxon>
        <taxon>Autobranchia</taxon>
        <taxon>Heteroconchia</taxon>
        <taxon>Euheterodonta</taxon>
        <taxon>Imparidentia</taxon>
        <taxon>Neoheterodontei</taxon>
        <taxon>Myida</taxon>
        <taxon>Dreissenoidea</taxon>
        <taxon>Dreissenidae</taxon>
        <taxon>Dreissena</taxon>
    </lineage>
</organism>
<evidence type="ECO:0000256" key="1">
    <source>
        <dbReference type="SAM" id="MobiDB-lite"/>
    </source>
</evidence>
<reference evidence="2" key="1">
    <citation type="journal article" date="2019" name="bioRxiv">
        <title>The Genome of the Zebra Mussel, Dreissena polymorpha: A Resource for Invasive Species Research.</title>
        <authorList>
            <person name="McCartney M.A."/>
            <person name="Auch B."/>
            <person name="Kono T."/>
            <person name="Mallez S."/>
            <person name="Zhang Y."/>
            <person name="Obille A."/>
            <person name="Becker A."/>
            <person name="Abrahante J.E."/>
            <person name="Garbe J."/>
            <person name="Badalamenti J.P."/>
            <person name="Herman A."/>
            <person name="Mangelson H."/>
            <person name="Liachko I."/>
            <person name="Sullivan S."/>
            <person name="Sone E.D."/>
            <person name="Koren S."/>
            <person name="Silverstein K.A.T."/>
            <person name="Beckman K.B."/>
            <person name="Gohl D.M."/>
        </authorList>
    </citation>
    <scope>NUCLEOTIDE SEQUENCE</scope>
    <source>
        <strain evidence="2">Duluth1</strain>
        <tissue evidence="2">Whole animal</tissue>
    </source>
</reference>
<comment type="caution">
    <text evidence="2">The sequence shown here is derived from an EMBL/GenBank/DDBJ whole genome shotgun (WGS) entry which is preliminary data.</text>
</comment>
<sequence length="54" mass="5809">MTHSMASRHRKGESKKHHSSSHFKGISALSAIIDSAGHPFIRLPNDAGDFPGTP</sequence>
<evidence type="ECO:0000313" key="2">
    <source>
        <dbReference type="EMBL" id="KAH3884498.1"/>
    </source>
</evidence>